<dbReference type="STRING" id="1765967.BW247_16025"/>
<keyword evidence="1" id="KW-1133">Transmembrane helix</keyword>
<dbReference type="RefSeq" id="WP_076838120.1">
    <property type="nucleotide sequence ID" value="NZ_CP019434.1"/>
</dbReference>
<reference evidence="2 3" key="1">
    <citation type="submission" date="2017-01" db="EMBL/GenBank/DDBJ databases">
        <title>Draft sequence of Acidihalobacter ferrooxidans strain DSM 14175 (strain V8).</title>
        <authorList>
            <person name="Khaleque H.N."/>
            <person name="Ramsay J.P."/>
            <person name="Murphy R.J.T."/>
            <person name="Kaksonen A.H."/>
            <person name="Boxall N.J."/>
            <person name="Watkin E.L.J."/>
        </authorList>
    </citation>
    <scope>NUCLEOTIDE SEQUENCE [LARGE SCALE GENOMIC DNA]</scope>
    <source>
        <strain evidence="2 3">V8</strain>
    </source>
</reference>
<protein>
    <recommendedName>
        <fullName evidence="4">DUF805 domain-containing protein</fullName>
    </recommendedName>
</protein>
<evidence type="ECO:0000313" key="3">
    <source>
        <dbReference type="Proteomes" id="UP000243807"/>
    </source>
</evidence>
<dbReference type="Proteomes" id="UP000243807">
    <property type="component" value="Chromosome"/>
</dbReference>
<feature type="transmembrane region" description="Helical" evidence="1">
    <location>
        <begin position="85"/>
        <end position="104"/>
    </location>
</feature>
<gene>
    <name evidence="2" type="ORF">BW247_16025</name>
</gene>
<organism evidence="2 3">
    <name type="scientific">Acidihalobacter ferrooxydans</name>
    <dbReference type="NCBI Taxonomy" id="1765967"/>
    <lineage>
        <taxon>Bacteria</taxon>
        <taxon>Pseudomonadati</taxon>
        <taxon>Pseudomonadota</taxon>
        <taxon>Gammaproteobacteria</taxon>
        <taxon>Chromatiales</taxon>
        <taxon>Ectothiorhodospiraceae</taxon>
        <taxon>Acidihalobacter</taxon>
    </lineage>
</organism>
<dbReference type="EMBL" id="CP019434">
    <property type="protein sequence ID" value="APZ44412.1"/>
    <property type="molecule type" value="Genomic_DNA"/>
</dbReference>
<dbReference type="GO" id="GO:0005886">
    <property type="term" value="C:plasma membrane"/>
    <property type="evidence" value="ECO:0007669"/>
    <property type="project" value="TreeGrafter"/>
</dbReference>
<keyword evidence="1" id="KW-0812">Transmembrane</keyword>
<keyword evidence="3" id="KW-1185">Reference proteome</keyword>
<sequence>MNWYLDVLRKYAVFSGRARRKEYWFFILFNLIASFIFGVIDGIVGVAMHNDNFSLFGTLYALAVLIPAIAVGVRRLHDTGRTGWWILIGLIPLIGWIVLLIFMVQDSQPGANVYGSSPKEAAA</sequence>
<dbReference type="InterPro" id="IPR008523">
    <property type="entry name" value="DUF805"/>
</dbReference>
<evidence type="ECO:0000313" key="2">
    <source>
        <dbReference type="EMBL" id="APZ44412.1"/>
    </source>
</evidence>
<dbReference type="AlphaFoldDB" id="A0A1P8UKV0"/>
<accession>A0A1P8UKV0</accession>
<feature type="transmembrane region" description="Helical" evidence="1">
    <location>
        <begin position="23"/>
        <end position="47"/>
    </location>
</feature>
<dbReference type="KEGG" id="afy:BW247_16025"/>
<evidence type="ECO:0000256" key="1">
    <source>
        <dbReference type="SAM" id="Phobius"/>
    </source>
</evidence>
<dbReference type="PANTHER" id="PTHR34980">
    <property type="entry name" value="INNER MEMBRANE PROTEIN-RELATED-RELATED"/>
    <property type="match status" value="1"/>
</dbReference>
<evidence type="ECO:0008006" key="4">
    <source>
        <dbReference type="Google" id="ProtNLM"/>
    </source>
</evidence>
<dbReference type="Pfam" id="PF05656">
    <property type="entry name" value="DUF805"/>
    <property type="match status" value="1"/>
</dbReference>
<dbReference type="OrthoDB" id="9812349at2"/>
<feature type="transmembrane region" description="Helical" evidence="1">
    <location>
        <begin position="53"/>
        <end position="73"/>
    </location>
</feature>
<name>A0A1P8UKV0_9GAMM</name>
<dbReference type="PANTHER" id="PTHR34980:SF2">
    <property type="entry name" value="INNER MEMBRANE PROTEIN YHAH-RELATED"/>
    <property type="match status" value="1"/>
</dbReference>
<proteinExistence type="predicted"/>
<keyword evidence="1" id="KW-0472">Membrane</keyword>